<dbReference type="InterPro" id="IPR002401">
    <property type="entry name" value="Cyt_P450_E_grp-I"/>
</dbReference>
<evidence type="ECO:0000256" key="4">
    <source>
        <dbReference type="ARBA" id="ARBA00023004"/>
    </source>
</evidence>
<keyword evidence="8" id="KW-1185">Reference proteome</keyword>
<dbReference type="AlphaFoldDB" id="A0A9N9DP43"/>
<evidence type="ECO:0000313" key="8">
    <source>
        <dbReference type="Proteomes" id="UP000789572"/>
    </source>
</evidence>
<dbReference type="PANTHER" id="PTHR24305">
    <property type="entry name" value="CYTOCHROME P450"/>
    <property type="match status" value="1"/>
</dbReference>
<dbReference type="PRINTS" id="PR00385">
    <property type="entry name" value="P450"/>
</dbReference>
<dbReference type="Pfam" id="PF00067">
    <property type="entry name" value="p450"/>
    <property type="match status" value="1"/>
</dbReference>
<accession>A0A9N9DP43</accession>
<dbReference type="InterPro" id="IPR036396">
    <property type="entry name" value="Cyt_P450_sf"/>
</dbReference>
<keyword evidence="4 5" id="KW-0408">Iron</keyword>
<keyword evidence="6" id="KW-0503">Monooxygenase</keyword>
<dbReference type="Proteomes" id="UP000789572">
    <property type="component" value="Unassembled WGS sequence"/>
</dbReference>
<dbReference type="CDD" id="cd00302">
    <property type="entry name" value="cytochrome_P450"/>
    <property type="match status" value="1"/>
</dbReference>
<name>A0A9N9DP43_9GLOM</name>
<dbReference type="PROSITE" id="PS00086">
    <property type="entry name" value="CYTOCHROME_P450"/>
    <property type="match status" value="1"/>
</dbReference>
<comment type="caution">
    <text evidence="7">The sequence shown here is derived from an EMBL/GenBank/DDBJ whole genome shotgun (WGS) entry which is preliminary data.</text>
</comment>
<dbReference type="GO" id="GO:0005506">
    <property type="term" value="F:iron ion binding"/>
    <property type="evidence" value="ECO:0007669"/>
    <property type="project" value="InterPro"/>
</dbReference>
<evidence type="ECO:0000256" key="6">
    <source>
        <dbReference type="RuleBase" id="RU000461"/>
    </source>
</evidence>
<feature type="non-terminal residue" evidence="7">
    <location>
        <position position="1"/>
    </location>
</feature>
<evidence type="ECO:0000256" key="2">
    <source>
        <dbReference type="ARBA" id="ARBA00010617"/>
    </source>
</evidence>
<evidence type="ECO:0000256" key="1">
    <source>
        <dbReference type="ARBA" id="ARBA00001971"/>
    </source>
</evidence>
<keyword evidence="3 5" id="KW-0479">Metal-binding</keyword>
<dbReference type="GO" id="GO:0004497">
    <property type="term" value="F:monooxygenase activity"/>
    <property type="evidence" value="ECO:0007669"/>
    <property type="project" value="UniProtKB-KW"/>
</dbReference>
<proteinExistence type="inferred from homology"/>
<dbReference type="PRINTS" id="PR00463">
    <property type="entry name" value="EP450I"/>
</dbReference>
<dbReference type="GO" id="GO:0016705">
    <property type="term" value="F:oxidoreductase activity, acting on paired donors, with incorporation or reduction of molecular oxygen"/>
    <property type="evidence" value="ECO:0007669"/>
    <property type="project" value="InterPro"/>
</dbReference>
<sequence length="458" mass="53619">MDGIDAWYWRLNKKYGHNGIYELNVAGNRQIVITRAEYVDTFVAADSKAHFMRTPNNGLFNLFSLEKKGVMMNDDYNYWKFNRHVFTHSIMPLCQTDKPGTLLNQLYEEMEQCWTDLKQPGERGTVIDIASWMRHFTTDYIAMLTAGKQMSVMKHYWQKLKNEPLTKEILDTEEFVEGINTFVLDHQLIFAPKILRNLPFIKPRVDKLLKNCNRLYEKLVNIVKEKRKEVEKTIMHGELNMKRMDLLTSLIIANTQYDPHPQEKVDPSLARPMTDDEIRGVIFDAFVAGTDTSVNTFCYALYYISHHPKVKKKLLEELETVFKGDSYRPITLEDLANLKYVEAIVKETSRIRPTITMLSRYSQRPDKIAGYMWPAKTYFIMYVRGINNNPLYWKEPDKFIPERFCGNYEIHKNSFSMFGGGPRICPGRKLAIIELKTLLASVYRRFDVELLDMHAPVK</sequence>
<reference evidence="7" key="1">
    <citation type="submission" date="2021-06" db="EMBL/GenBank/DDBJ databases">
        <authorList>
            <person name="Kallberg Y."/>
            <person name="Tangrot J."/>
            <person name="Rosling A."/>
        </authorList>
    </citation>
    <scope>NUCLEOTIDE SEQUENCE</scope>
    <source>
        <strain evidence="7">IA702</strain>
    </source>
</reference>
<protein>
    <submittedName>
        <fullName evidence="7">4174_t:CDS:1</fullName>
    </submittedName>
</protein>
<keyword evidence="5 6" id="KW-0349">Heme</keyword>
<evidence type="ECO:0000256" key="3">
    <source>
        <dbReference type="ARBA" id="ARBA00022723"/>
    </source>
</evidence>
<feature type="binding site" description="axial binding residue" evidence="5">
    <location>
        <position position="425"/>
    </location>
    <ligand>
        <name>heme</name>
        <dbReference type="ChEBI" id="CHEBI:30413"/>
    </ligand>
    <ligandPart>
        <name>Fe</name>
        <dbReference type="ChEBI" id="CHEBI:18248"/>
    </ligandPart>
</feature>
<evidence type="ECO:0000256" key="5">
    <source>
        <dbReference type="PIRSR" id="PIRSR602401-1"/>
    </source>
</evidence>
<dbReference type="Gene3D" id="1.10.630.10">
    <property type="entry name" value="Cytochrome P450"/>
    <property type="match status" value="1"/>
</dbReference>
<dbReference type="SUPFAM" id="SSF48264">
    <property type="entry name" value="Cytochrome P450"/>
    <property type="match status" value="1"/>
</dbReference>
<gene>
    <name evidence="7" type="ORF">POCULU_LOCUS9476</name>
</gene>
<comment type="similarity">
    <text evidence="2 6">Belongs to the cytochrome P450 family.</text>
</comment>
<dbReference type="OrthoDB" id="1055148at2759"/>
<organism evidence="7 8">
    <name type="scientific">Paraglomus occultum</name>
    <dbReference type="NCBI Taxonomy" id="144539"/>
    <lineage>
        <taxon>Eukaryota</taxon>
        <taxon>Fungi</taxon>
        <taxon>Fungi incertae sedis</taxon>
        <taxon>Mucoromycota</taxon>
        <taxon>Glomeromycotina</taxon>
        <taxon>Glomeromycetes</taxon>
        <taxon>Paraglomerales</taxon>
        <taxon>Paraglomeraceae</taxon>
        <taxon>Paraglomus</taxon>
    </lineage>
</organism>
<comment type="cofactor">
    <cofactor evidence="1 5">
        <name>heme</name>
        <dbReference type="ChEBI" id="CHEBI:30413"/>
    </cofactor>
</comment>
<dbReference type="EMBL" id="CAJVPJ010003591">
    <property type="protein sequence ID" value="CAG8642112.1"/>
    <property type="molecule type" value="Genomic_DNA"/>
</dbReference>
<dbReference type="InterPro" id="IPR001128">
    <property type="entry name" value="Cyt_P450"/>
</dbReference>
<evidence type="ECO:0000313" key="7">
    <source>
        <dbReference type="EMBL" id="CAG8642112.1"/>
    </source>
</evidence>
<dbReference type="PANTHER" id="PTHR24305:SF166">
    <property type="entry name" value="CYTOCHROME P450 12A4, MITOCHONDRIAL-RELATED"/>
    <property type="match status" value="1"/>
</dbReference>
<keyword evidence="6" id="KW-0560">Oxidoreductase</keyword>
<dbReference type="InterPro" id="IPR017972">
    <property type="entry name" value="Cyt_P450_CS"/>
</dbReference>
<dbReference type="InterPro" id="IPR050121">
    <property type="entry name" value="Cytochrome_P450_monoxygenase"/>
</dbReference>
<dbReference type="GO" id="GO:0020037">
    <property type="term" value="F:heme binding"/>
    <property type="evidence" value="ECO:0007669"/>
    <property type="project" value="InterPro"/>
</dbReference>